<evidence type="ECO:0000256" key="3">
    <source>
        <dbReference type="SAM" id="MobiDB-lite"/>
    </source>
</evidence>
<dbReference type="GO" id="GO:0031931">
    <property type="term" value="C:TORC1 complex"/>
    <property type="evidence" value="ECO:0007669"/>
    <property type="project" value="InterPro"/>
</dbReference>
<dbReference type="Proteomes" id="UP000051952">
    <property type="component" value="Unassembled WGS sequence"/>
</dbReference>
<dbReference type="GO" id="GO:0031929">
    <property type="term" value="P:TOR signaling"/>
    <property type="evidence" value="ECO:0007669"/>
    <property type="project" value="InterPro"/>
</dbReference>
<keyword evidence="6" id="KW-1185">Reference proteome</keyword>
<dbReference type="GO" id="GO:0030674">
    <property type="term" value="F:protein-macromolecule adaptor activity"/>
    <property type="evidence" value="ECO:0007669"/>
    <property type="project" value="TreeGrafter"/>
</dbReference>
<feature type="region of interest" description="Disordered" evidence="3">
    <location>
        <begin position="1141"/>
        <end position="1164"/>
    </location>
</feature>
<name>A0A0S4IX98_BODSA</name>
<dbReference type="SUPFAM" id="SSF50978">
    <property type="entry name" value="WD40 repeat-like"/>
    <property type="match status" value="1"/>
</dbReference>
<dbReference type="InterPro" id="IPR016024">
    <property type="entry name" value="ARM-type_fold"/>
</dbReference>
<dbReference type="PRINTS" id="PR01547">
    <property type="entry name" value="YEAST176DUF"/>
</dbReference>
<evidence type="ECO:0000313" key="6">
    <source>
        <dbReference type="Proteomes" id="UP000051952"/>
    </source>
</evidence>
<feature type="compositionally biased region" description="Polar residues" evidence="3">
    <location>
        <begin position="337"/>
        <end position="346"/>
    </location>
</feature>
<keyword evidence="1" id="KW-0853">WD repeat</keyword>
<dbReference type="GO" id="GO:0030307">
    <property type="term" value="P:positive regulation of cell growth"/>
    <property type="evidence" value="ECO:0007669"/>
    <property type="project" value="TreeGrafter"/>
</dbReference>
<dbReference type="InterPro" id="IPR036322">
    <property type="entry name" value="WD40_repeat_dom_sf"/>
</dbReference>
<dbReference type="OMA" id="CCANARP"/>
<dbReference type="Pfam" id="PF14538">
    <property type="entry name" value="Raptor_N"/>
    <property type="match status" value="1"/>
</dbReference>
<dbReference type="PANTHER" id="PTHR12848:SF16">
    <property type="entry name" value="REGULATORY-ASSOCIATED PROTEIN OF MTOR"/>
    <property type="match status" value="1"/>
</dbReference>
<dbReference type="InterPro" id="IPR004083">
    <property type="entry name" value="Raptor"/>
</dbReference>
<dbReference type="EMBL" id="CYKH01000434">
    <property type="protein sequence ID" value="CUF89185.1"/>
    <property type="molecule type" value="Genomic_DNA"/>
</dbReference>
<feature type="compositionally biased region" description="Polar residues" evidence="3">
    <location>
        <begin position="981"/>
        <end position="996"/>
    </location>
</feature>
<evidence type="ECO:0000313" key="5">
    <source>
        <dbReference type="EMBL" id="CUF89185.1"/>
    </source>
</evidence>
<dbReference type="VEuPathDB" id="TriTrypDB:BSAL_66870"/>
<evidence type="ECO:0000256" key="2">
    <source>
        <dbReference type="ARBA" id="ARBA00022737"/>
    </source>
</evidence>
<reference evidence="6" key="1">
    <citation type="submission" date="2015-09" db="EMBL/GenBank/DDBJ databases">
        <authorList>
            <consortium name="Pathogen Informatics"/>
        </authorList>
    </citation>
    <scope>NUCLEOTIDE SEQUENCE [LARGE SCALE GENOMIC DNA]</scope>
    <source>
        <strain evidence="6">Lake Konstanz</strain>
    </source>
</reference>
<feature type="compositionally biased region" description="Gly residues" evidence="3">
    <location>
        <begin position="325"/>
        <end position="335"/>
    </location>
</feature>
<feature type="domain" description="Raptor N-terminal CASPase-like" evidence="4">
    <location>
        <begin position="127"/>
        <end position="297"/>
    </location>
</feature>
<dbReference type="SUPFAM" id="SSF48371">
    <property type="entry name" value="ARM repeat"/>
    <property type="match status" value="1"/>
</dbReference>
<dbReference type="GO" id="GO:0009267">
    <property type="term" value="P:cellular response to starvation"/>
    <property type="evidence" value="ECO:0007669"/>
    <property type="project" value="TreeGrafter"/>
</dbReference>
<gene>
    <name evidence="5" type="ORF">BSAL_66870</name>
</gene>
<feature type="region of interest" description="Disordered" evidence="3">
    <location>
        <begin position="979"/>
        <end position="1006"/>
    </location>
</feature>
<accession>A0A0S4IX98</accession>
<keyword evidence="2" id="KW-0677">Repeat</keyword>
<evidence type="ECO:0000259" key="4">
    <source>
        <dbReference type="SMART" id="SM01302"/>
    </source>
</evidence>
<feature type="region of interest" description="Disordered" evidence="3">
    <location>
        <begin position="1488"/>
        <end position="1516"/>
    </location>
</feature>
<dbReference type="PANTHER" id="PTHR12848">
    <property type="entry name" value="REGULATORY-ASSOCIATED PROTEIN OF MTOR"/>
    <property type="match status" value="1"/>
</dbReference>
<evidence type="ECO:0000256" key="1">
    <source>
        <dbReference type="ARBA" id="ARBA00022574"/>
    </source>
</evidence>
<dbReference type="GO" id="GO:0010506">
    <property type="term" value="P:regulation of autophagy"/>
    <property type="evidence" value="ECO:0007669"/>
    <property type="project" value="TreeGrafter"/>
</dbReference>
<organism evidence="5 6">
    <name type="scientific">Bodo saltans</name>
    <name type="common">Flagellated protozoan</name>
    <dbReference type="NCBI Taxonomy" id="75058"/>
    <lineage>
        <taxon>Eukaryota</taxon>
        <taxon>Discoba</taxon>
        <taxon>Euglenozoa</taxon>
        <taxon>Kinetoplastea</taxon>
        <taxon>Metakinetoplastina</taxon>
        <taxon>Eubodonida</taxon>
        <taxon>Bodonidae</taxon>
        <taxon>Bodo</taxon>
    </lineage>
</organism>
<feature type="region of interest" description="Disordered" evidence="3">
    <location>
        <begin position="865"/>
        <end position="889"/>
    </location>
</feature>
<protein>
    <recommendedName>
        <fullName evidence="4">Raptor N-terminal CASPase-like domain-containing protein</fullName>
    </recommendedName>
</protein>
<dbReference type="InterPro" id="IPR029347">
    <property type="entry name" value="Raptor_N"/>
</dbReference>
<feature type="region of interest" description="Disordered" evidence="3">
    <location>
        <begin position="1"/>
        <end position="62"/>
    </location>
</feature>
<dbReference type="GO" id="GO:0005737">
    <property type="term" value="C:cytoplasm"/>
    <property type="evidence" value="ECO:0007669"/>
    <property type="project" value="TreeGrafter"/>
</dbReference>
<sequence length="1906" mass="205504">MEPKSAQKRAPPTPTVRPAIAQKPGLTLDMSHSATSTPAHGPDTRRHQRAPAAAPPPLPDESIGYRFTDVEVQERFVSGSRHGVLDAHLTAHLHMRRLDLSHGAAYRVKQIVARHAWAAPQGVVATNMCTTHICLTINFRPSVWQEGDVSDEEDGQMGAPSSSALGKIFGWHSPRMLRGDTLRGLDELSKTYVSQYSGLIPSKKQLTVDRCINVKPDDITASLRSLRQDAGPAARIVFHYSGHGVSRPRGNFLFLGHTNNAGENSKYTLDMIRSNVQYPLVFIADCQSAGSIFHYLCEVHRREDEQSMQHYRSSDRTQLGVPTSNGGGQQPGGLGQSSALQRSSVSALDLEVSSGDASGPGNDSSYPRSGRGYPPGSLTGSPVVAQMAQPFGGSQAAAQAQSIPVRDDFFFIGACKEALPFHPMLPNDWLTSCLTTPITMSLLWCIVTTRSIADIHPAFIHVLPGALEDKKSPLGQLRWAFDSFAESIAWSVLRSDQNLFTKLFRQDFLLSGLYRGALLAQRIASQLNSEIVVYPTIHARDHEHHPLWEAFEYHVERALAALCTALQPQPSPSLSSALVMTQHYHKWQYSSLFTRSQSGSPYHQMGGAGNNQLSSCRAFREALDKSTALMTLAADRGIDHHLSPVAGVSAIVDASEVIISPHFLNEELTTLDATLDSLIDQGFYRFIPGGGTEMVPLLNGLPMIAQALLVLSHREDAIRLLCRFIDLGALAVEQLVELNLFSEALKNLWKHPKSVGHRPALMFLYAKAMYQDPAVLADDTRGVAIPIVLSFLSTQVPLSEMATNASSAWQISTLRGFATPIGQICLAAAITTMVCTRSPQGQTYCVQQGALDQCVTALATQCPQQSPPIGPRERQHRSHPLGGGGATSSYHSTGESTYVTNIEAGDLQVLLRLSLLAMLCSLVFNCPLQHDVTVGHFADLMLSCVPSLRGLLGYPFPSVRLAATRTIAIVLSHASIDATMEPSSPTRNNSSDNCDQNSEEESIDSSRRVRDMVCEWLQAILERSDSVTPVEANTDIRLEQLGILHSVLQRYGSRCIGGFSSQELQRRMAASVHQGVGPTGLQGAQASSVTSTFPVGSMKGTASLGGHEYLQRVDTQGSSMMSPFILPQTQTLSARTLHLDDSDDERLGQPTHKGPPRLPTTVPRSLPQRAFDAVVAFRSEQSPHRRYSESDLTAMLCSALRVVACAAADICPVVRGHAESSLSLLRSTQVIPREQMAWGVAASFAQRSVIDRNPSVGSKKPSGFFSFFGKLGNKTTQRIEPRATPPARGAGGGTGTGGAGYRYEDGIDEEDSPALRLVDHRDAATIHPLVFSVLSYLGAISLVPLDDHDPRNPVRAAIQSKTERYASNVMRGIEQTSRPQTYEPDPYQRKGALTLAPLIDRDVEAPVSALALHPTVPVVAVATNVDRLLILSYDQAAAINDVQQQRPKVAFHTSTLPRTWKEQCPPFVMPSGPSDPFSGFRASAYVQAQGQQAQGGGSSNFDNSDAESSDGSMALTPHAHHRNSLVKDGGAPLASSAASVAATSSINGASPITALHFVDCHRPTPLIAAVHQNGAVAVVALNTELMSLHPHHPQVLRTNDPGTGANVVGCYAIRVSSFQTMPLEHRGLATSCVSTYHSASQQLHVTSPDGTISSWDLSVEQLVGLHNAGAAPHTMNHSLDLESSINTPYTHHQTRGSAIPTALGSHPLDPFRFVSGSRMVSVFDTRVLGGCVQRMLLPKSTAPATNSICWHVGFSVRCDHYLSAGYAFKGIVLTWDDRMNRTPLLHHAFTSPVGVAAAQAAPPTPMSQSAQAQQMFTPNAALDATCMDMHPTHIQSAVAAATTDTLYYHELGTGLMATTKCKGSPKCCVFHPLTSHIAVGTTANRVAVYRPAENGVSNIAANMLDV</sequence>
<feature type="region of interest" description="Disordered" evidence="3">
    <location>
        <begin position="307"/>
        <end position="379"/>
    </location>
</feature>
<dbReference type="OrthoDB" id="10262360at2759"/>
<dbReference type="GO" id="GO:0071230">
    <property type="term" value="P:cellular response to amino acid stimulus"/>
    <property type="evidence" value="ECO:0007669"/>
    <property type="project" value="TreeGrafter"/>
</dbReference>
<dbReference type="SMART" id="SM01302">
    <property type="entry name" value="Raptor_N"/>
    <property type="match status" value="1"/>
</dbReference>
<proteinExistence type="predicted"/>